<reference evidence="1" key="1">
    <citation type="journal article" date="2020" name="G3 (Bethesda)">
        <title>High-Quality Assemblies for Three Invasive Social Wasps from the &lt;i&gt;Vespula&lt;/i&gt; Genus.</title>
        <authorList>
            <person name="Harrop T.W.R."/>
            <person name="Guhlin J."/>
            <person name="McLaughlin G.M."/>
            <person name="Permina E."/>
            <person name="Stockwell P."/>
            <person name="Gilligan J."/>
            <person name="Le Lec M.F."/>
            <person name="Gruber M.A.M."/>
            <person name="Quinn O."/>
            <person name="Lovegrove M."/>
            <person name="Duncan E.J."/>
            <person name="Remnant E.J."/>
            <person name="Van Eeckhoven J."/>
            <person name="Graham B."/>
            <person name="Knapp R.A."/>
            <person name="Langford K.W."/>
            <person name="Kronenberg Z."/>
            <person name="Press M.O."/>
            <person name="Eacker S.M."/>
            <person name="Wilson-Rankin E.E."/>
            <person name="Purcell J."/>
            <person name="Lester P.J."/>
            <person name="Dearden P.K."/>
        </authorList>
    </citation>
    <scope>NUCLEOTIDE SEQUENCE</scope>
    <source>
        <strain evidence="1">Marl-1</strain>
    </source>
</reference>
<organism evidence="1 2">
    <name type="scientific">Vespula vulgaris</name>
    <name type="common">Yellow jacket</name>
    <name type="synonym">Wasp</name>
    <dbReference type="NCBI Taxonomy" id="7454"/>
    <lineage>
        <taxon>Eukaryota</taxon>
        <taxon>Metazoa</taxon>
        <taxon>Ecdysozoa</taxon>
        <taxon>Arthropoda</taxon>
        <taxon>Hexapoda</taxon>
        <taxon>Insecta</taxon>
        <taxon>Pterygota</taxon>
        <taxon>Neoptera</taxon>
        <taxon>Endopterygota</taxon>
        <taxon>Hymenoptera</taxon>
        <taxon>Apocrita</taxon>
        <taxon>Aculeata</taxon>
        <taxon>Vespoidea</taxon>
        <taxon>Vespidae</taxon>
        <taxon>Vespinae</taxon>
        <taxon>Vespula</taxon>
    </lineage>
</organism>
<dbReference type="Proteomes" id="UP000614350">
    <property type="component" value="Unassembled WGS sequence"/>
</dbReference>
<accession>A0A834JBJ7</accession>
<evidence type="ECO:0000313" key="1">
    <source>
        <dbReference type="EMBL" id="KAF7384177.1"/>
    </source>
</evidence>
<proteinExistence type="predicted"/>
<sequence length="265" mass="30627">MKLFLPPRSMIDVINLNYGMILTTTRSLLRLKYNSIKLHFAVIDWVAEMEIILRQQPKKNADYAFTRRDSVMRFWLRYLSTLKVITRGFGLLGKINLSLLRWYSSELVHVSVLLKIETLWKPCGEGGCGDGGRKTAAAVGALLKQFAGSMREILPVLFLFHVKHRISLYPRDIQYVISPKIRNIEFDIEIGNTFSLSELKCIEAIHARRCQYLMDTDHDKQYWKDVKKSVERSQVIKYSKTGSIIVSSISSIIENGIQWLENLRV</sequence>
<dbReference type="EMBL" id="JACSEA010000016">
    <property type="protein sequence ID" value="KAF7384177.1"/>
    <property type="molecule type" value="Genomic_DNA"/>
</dbReference>
<keyword evidence="2" id="KW-1185">Reference proteome</keyword>
<dbReference type="AlphaFoldDB" id="A0A834JBJ7"/>
<comment type="caution">
    <text evidence="1">The sequence shown here is derived from an EMBL/GenBank/DDBJ whole genome shotgun (WGS) entry which is preliminary data.</text>
</comment>
<protein>
    <submittedName>
        <fullName evidence="1">Uncharacterized protein</fullName>
    </submittedName>
</protein>
<evidence type="ECO:0000313" key="2">
    <source>
        <dbReference type="Proteomes" id="UP000614350"/>
    </source>
</evidence>
<gene>
    <name evidence="1" type="ORF">HZH66_012427</name>
</gene>
<name>A0A834JBJ7_VESVU</name>